<dbReference type="AlphaFoldDB" id="A0A2G0PWG5"/>
<feature type="chain" id="PRO_5013861110" evidence="1">
    <location>
        <begin position="22"/>
        <end position="65"/>
    </location>
</feature>
<organism evidence="2 3">
    <name type="scientific">Xenorhabdus hominickii</name>
    <dbReference type="NCBI Taxonomy" id="351679"/>
    <lineage>
        <taxon>Bacteria</taxon>
        <taxon>Pseudomonadati</taxon>
        <taxon>Pseudomonadota</taxon>
        <taxon>Gammaproteobacteria</taxon>
        <taxon>Enterobacterales</taxon>
        <taxon>Morganellaceae</taxon>
        <taxon>Xenorhabdus</taxon>
    </lineage>
</organism>
<evidence type="ECO:0000313" key="2">
    <source>
        <dbReference type="EMBL" id="PHM51295.1"/>
    </source>
</evidence>
<reference evidence="2 3" key="1">
    <citation type="journal article" date="2017" name="Nat. Microbiol.">
        <title>Natural product diversity associated with the nematode symbionts Photorhabdus and Xenorhabdus.</title>
        <authorList>
            <person name="Tobias N.J."/>
            <person name="Wolff H."/>
            <person name="Djahanschiri B."/>
            <person name="Grundmann F."/>
            <person name="Kronenwerth M."/>
            <person name="Shi Y.M."/>
            <person name="Simonyi S."/>
            <person name="Grun P."/>
            <person name="Shapiro-Ilan D."/>
            <person name="Pidot S.J."/>
            <person name="Stinear T.P."/>
            <person name="Ebersberger I."/>
            <person name="Bode H.B."/>
        </authorList>
    </citation>
    <scope>NUCLEOTIDE SEQUENCE [LARGE SCALE GENOMIC DNA]</scope>
    <source>
        <strain evidence="2 3">DSM 17903</strain>
    </source>
</reference>
<feature type="signal peptide" evidence="1">
    <location>
        <begin position="1"/>
        <end position="21"/>
    </location>
</feature>
<dbReference type="EMBL" id="NJAI01000024">
    <property type="protein sequence ID" value="PHM51295.1"/>
    <property type="molecule type" value="Genomic_DNA"/>
</dbReference>
<comment type="caution">
    <text evidence="2">The sequence shown here is derived from an EMBL/GenBank/DDBJ whole genome shotgun (WGS) entry which is preliminary data.</text>
</comment>
<name>A0A2G0PWG5_XENHO</name>
<accession>A0A2G0PWG5</accession>
<evidence type="ECO:0000256" key="1">
    <source>
        <dbReference type="SAM" id="SignalP"/>
    </source>
</evidence>
<dbReference type="Proteomes" id="UP000225433">
    <property type="component" value="Unassembled WGS sequence"/>
</dbReference>
<sequence length="65" mass="7493">MKTSIALCTAILAFAPWNTFAAKTTLFNTPEQCESLARTICAIHIKHHKKYQYCLKEIYNTCIRQ</sequence>
<keyword evidence="1" id="KW-0732">Signal</keyword>
<evidence type="ECO:0000313" key="3">
    <source>
        <dbReference type="Proteomes" id="UP000225433"/>
    </source>
</evidence>
<protein>
    <submittedName>
        <fullName evidence="2">Uncharacterized protein</fullName>
    </submittedName>
</protein>
<gene>
    <name evidence="2" type="ORF">Xhom_04950</name>
</gene>
<proteinExistence type="predicted"/>